<comment type="caution">
    <text evidence="3">The sequence shown here is derived from an EMBL/GenBank/DDBJ whole genome shotgun (WGS) entry which is preliminary data.</text>
</comment>
<evidence type="ECO:0000256" key="1">
    <source>
        <dbReference type="SAM" id="MobiDB-lite"/>
    </source>
</evidence>
<dbReference type="EMBL" id="BQKV01000020">
    <property type="protein sequence ID" value="GJN63859.1"/>
    <property type="molecule type" value="Genomic_DNA"/>
</dbReference>
<sequence>MKEKFFYLPEAENNLPGEIQPDPQPPKPEGKYPCPCCSCITFPVPREEAVAFICPVCFWENDLFLSREDEPSDENHGLTLAQARENYKTLGVCRRELLPYVRAPRPGELPR</sequence>
<reference evidence="3" key="1">
    <citation type="journal article" date="2022" name="Int. J. Syst. Evol. Microbiol.">
        <title>Genome-based, phenotypic and chemotaxonomic classification of Faecalibacterium strains: proposal of three novel species Faecalibacterium duncaniae sp. nov., Faecalibacterium hattorii sp. nov. and Faecalibacterium gallinarum sp. nov. .</title>
        <authorList>
            <person name="Sakamoto M."/>
            <person name="Sakurai N."/>
            <person name="Tanno H."/>
            <person name="Iino T."/>
            <person name="Ohkuma M."/>
            <person name="Endo A."/>
        </authorList>
    </citation>
    <scope>NUCLEOTIDE SEQUENCE</scope>
    <source>
        <strain evidence="3">JCM 17207</strain>
    </source>
</reference>
<organism evidence="3 4">
    <name type="scientific">Faecalibacterium gallinarum</name>
    <dbReference type="NCBI Taxonomy" id="2903556"/>
    <lineage>
        <taxon>Bacteria</taxon>
        <taxon>Bacillati</taxon>
        <taxon>Bacillota</taxon>
        <taxon>Clostridia</taxon>
        <taxon>Eubacteriales</taxon>
        <taxon>Oscillospiraceae</taxon>
        <taxon>Faecalibacterium</taxon>
    </lineage>
</organism>
<feature type="domain" description="Cysteine-rich CPCC" evidence="2">
    <location>
        <begin position="32"/>
        <end position="106"/>
    </location>
</feature>
<dbReference type="AlphaFoldDB" id="A0AA37IXK2"/>
<dbReference type="InterPro" id="IPR025983">
    <property type="entry name" value="Cys_rich_CPCC"/>
</dbReference>
<gene>
    <name evidence="3" type="ORF">JCM17207_04840</name>
</gene>
<keyword evidence="4" id="KW-1185">Reference proteome</keyword>
<name>A0AA37IXK2_9FIRM</name>
<accession>A0AA37IXK2</accession>
<evidence type="ECO:0000313" key="3">
    <source>
        <dbReference type="EMBL" id="GJN63859.1"/>
    </source>
</evidence>
<feature type="region of interest" description="Disordered" evidence="1">
    <location>
        <begin position="1"/>
        <end position="30"/>
    </location>
</feature>
<proteinExistence type="predicted"/>
<evidence type="ECO:0000313" key="4">
    <source>
        <dbReference type="Proteomes" id="UP001055185"/>
    </source>
</evidence>
<dbReference type="Pfam" id="PF14206">
    <property type="entry name" value="Cys_rich_CPCC"/>
    <property type="match status" value="1"/>
</dbReference>
<evidence type="ECO:0000259" key="2">
    <source>
        <dbReference type="Pfam" id="PF14206"/>
    </source>
</evidence>
<protein>
    <recommendedName>
        <fullName evidence="2">Cysteine-rich CPCC domain-containing protein</fullName>
    </recommendedName>
</protein>
<dbReference type="Proteomes" id="UP001055185">
    <property type="component" value="Unassembled WGS sequence"/>
</dbReference>
<dbReference type="RefSeq" id="WP_238316111.1">
    <property type="nucleotide sequence ID" value="NZ_BQKV01000020.1"/>
</dbReference>